<evidence type="ECO:0000256" key="1">
    <source>
        <dbReference type="SAM" id="MobiDB-lite"/>
    </source>
</evidence>
<protein>
    <recommendedName>
        <fullName evidence="5">Lipoprotein</fullName>
    </recommendedName>
</protein>
<organism evidence="3 4">
    <name type="scientific">Vreelandella rituensis</name>
    <dbReference type="NCBI Taxonomy" id="2282306"/>
    <lineage>
        <taxon>Bacteria</taxon>
        <taxon>Pseudomonadati</taxon>
        <taxon>Pseudomonadota</taxon>
        <taxon>Gammaproteobacteria</taxon>
        <taxon>Oceanospirillales</taxon>
        <taxon>Halomonadaceae</taxon>
        <taxon>Vreelandella</taxon>
    </lineage>
</organism>
<gene>
    <name evidence="3" type="ORF">DU506_13705</name>
</gene>
<comment type="caution">
    <text evidence="3">The sequence shown here is derived from an EMBL/GenBank/DDBJ whole genome shotgun (WGS) entry which is preliminary data.</text>
</comment>
<evidence type="ECO:0000313" key="3">
    <source>
        <dbReference type="EMBL" id="RCV89069.1"/>
    </source>
</evidence>
<reference evidence="3 4" key="1">
    <citation type="submission" date="2018-07" db="EMBL/GenBank/DDBJ databases">
        <title>Halomonas rutogse sp. nov., isolated from Lake TangqianCo on Tibetan Plateau.</title>
        <authorList>
            <person name="Lu H."/>
            <person name="Xing P."/>
            <person name="Wu Q."/>
        </authorList>
    </citation>
    <scope>NUCLEOTIDE SEQUENCE [LARGE SCALE GENOMIC DNA]</scope>
    <source>
        <strain evidence="3 4">TQ8S</strain>
    </source>
</reference>
<accession>A0A368TW71</accession>
<dbReference type="EMBL" id="QPIJ01000034">
    <property type="protein sequence ID" value="RCV89069.1"/>
    <property type="molecule type" value="Genomic_DNA"/>
</dbReference>
<evidence type="ECO:0008006" key="5">
    <source>
        <dbReference type="Google" id="ProtNLM"/>
    </source>
</evidence>
<feature type="region of interest" description="Disordered" evidence="1">
    <location>
        <begin position="38"/>
        <end position="87"/>
    </location>
</feature>
<feature type="signal peptide" evidence="2">
    <location>
        <begin position="1"/>
        <end position="24"/>
    </location>
</feature>
<evidence type="ECO:0000313" key="4">
    <source>
        <dbReference type="Proteomes" id="UP000253204"/>
    </source>
</evidence>
<keyword evidence="2" id="KW-0732">Signal</keyword>
<dbReference type="Proteomes" id="UP000253204">
    <property type="component" value="Unassembled WGS sequence"/>
</dbReference>
<dbReference type="OrthoDB" id="894263at2"/>
<feature type="chain" id="PRO_5016670079" description="Lipoprotein" evidence="2">
    <location>
        <begin position="25"/>
        <end position="87"/>
    </location>
</feature>
<dbReference type="AlphaFoldDB" id="A0A368TW71"/>
<keyword evidence="4" id="KW-1185">Reference proteome</keyword>
<name>A0A368TW71_9GAMM</name>
<proteinExistence type="predicted"/>
<sequence length="87" mass="9232">MKSLYRAAASLLAVTALPGCAVHADGYGYGSGYPGYERSQGLPSGHLPPPGECRIWYPDRPEGQQPPPGDCDELPYQVPPGARLIHG</sequence>
<evidence type="ECO:0000256" key="2">
    <source>
        <dbReference type="SAM" id="SignalP"/>
    </source>
</evidence>
<dbReference type="RefSeq" id="WP_114487465.1">
    <property type="nucleotide sequence ID" value="NZ_CBCSHM010000020.1"/>
</dbReference>